<dbReference type="GO" id="GO:0031012">
    <property type="term" value="C:extracellular matrix"/>
    <property type="evidence" value="ECO:0007669"/>
    <property type="project" value="InterPro"/>
</dbReference>
<protein>
    <submittedName>
        <fullName evidence="7">Matrixin family metalloprotease</fullName>
        <ecNumber evidence="7">3.4.24.-</ecNumber>
    </submittedName>
</protein>
<organism evidence="7 8">
    <name type="scientific">Methanolobus sediminis</name>
    <dbReference type="NCBI Taxonomy" id="3072978"/>
    <lineage>
        <taxon>Archaea</taxon>
        <taxon>Methanobacteriati</taxon>
        <taxon>Methanobacteriota</taxon>
        <taxon>Stenosarchaea group</taxon>
        <taxon>Methanomicrobia</taxon>
        <taxon>Methanosarcinales</taxon>
        <taxon>Methanosarcinaceae</taxon>
        <taxon>Methanolobus</taxon>
    </lineage>
</organism>
<name>A0AA51UPU1_9EURY</name>
<dbReference type="RefSeq" id="WP_309312062.1">
    <property type="nucleotide sequence ID" value="NZ_CP133592.1"/>
</dbReference>
<dbReference type="PANTHER" id="PTHR10201">
    <property type="entry name" value="MATRIX METALLOPROTEINASE"/>
    <property type="match status" value="1"/>
</dbReference>
<keyword evidence="5" id="KW-1133">Transmembrane helix</keyword>
<dbReference type="Proteomes" id="UP001182908">
    <property type="component" value="Chromosome"/>
</dbReference>
<keyword evidence="4" id="KW-0862">Zinc</keyword>
<evidence type="ECO:0000256" key="1">
    <source>
        <dbReference type="ARBA" id="ARBA00022670"/>
    </source>
</evidence>
<gene>
    <name evidence="7" type="ORF">RE474_06020</name>
</gene>
<evidence type="ECO:0000256" key="2">
    <source>
        <dbReference type="ARBA" id="ARBA00022723"/>
    </source>
</evidence>
<dbReference type="CDD" id="cd04279">
    <property type="entry name" value="ZnMc_MMP_like_1"/>
    <property type="match status" value="1"/>
</dbReference>
<proteinExistence type="predicted"/>
<dbReference type="PRINTS" id="PR00138">
    <property type="entry name" value="MATRIXIN"/>
</dbReference>
<dbReference type="AlphaFoldDB" id="A0AA51UPU1"/>
<dbReference type="GO" id="GO:0005615">
    <property type="term" value="C:extracellular space"/>
    <property type="evidence" value="ECO:0007669"/>
    <property type="project" value="TreeGrafter"/>
</dbReference>
<keyword evidence="2" id="KW-0479">Metal-binding</keyword>
<accession>A0AA51UPU1</accession>
<evidence type="ECO:0000256" key="3">
    <source>
        <dbReference type="ARBA" id="ARBA00022801"/>
    </source>
</evidence>
<keyword evidence="7" id="KW-0482">Metalloprotease</keyword>
<evidence type="ECO:0000256" key="4">
    <source>
        <dbReference type="ARBA" id="ARBA00022833"/>
    </source>
</evidence>
<keyword evidence="1" id="KW-0645">Protease</keyword>
<evidence type="ECO:0000313" key="7">
    <source>
        <dbReference type="EMBL" id="WMW26266.1"/>
    </source>
</evidence>
<evidence type="ECO:0000256" key="5">
    <source>
        <dbReference type="SAM" id="Phobius"/>
    </source>
</evidence>
<dbReference type="GO" id="GO:0004222">
    <property type="term" value="F:metalloendopeptidase activity"/>
    <property type="evidence" value="ECO:0007669"/>
    <property type="project" value="InterPro"/>
</dbReference>
<dbReference type="EC" id="3.4.24.-" evidence="7"/>
<dbReference type="EMBL" id="CP133592">
    <property type="protein sequence ID" value="WMW26266.1"/>
    <property type="molecule type" value="Genomic_DNA"/>
</dbReference>
<keyword evidence="5" id="KW-0812">Transmembrane</keyword>
<evidence type="ECO:0000259" key="6">
    <source>
        <dbReference type="SMART" id="SM00235"/>
    </source>
</evidence>
<dbReference type="InterPro" id="IPR024079">
    <property type="entry name" value="MetalloPept_cat_dom_sf"/>
</dbReference>
<dbReference type="Pfam" id="PF00413">
    <property type="entry name" value="Peptidase_M10"/>
    <property type="match status" value="1"/>
</dbReference>
<dbReference type="GO" id="GO:0030574">
    <property type="term" value="P:collagen catabolic process"/>
    <property type="evidence" value="ECO:0007669"/>
    <property type="project" value="TreeGrafter"/>
</dbReference>
<dbReference type="InterPro" id="IPR006026">
    <property type="entry name" value="Peptidase_Metallo"/>
</dbReference>
<dbReference type="Gene3D" id="3.40.390.10">
    <property type="entry name" value="Collagenase (Catalytic Domain)"/>
    <property type="match status" value="1"/>
</dbReference>
<dbReference type="KEGG" id="mseb:RE474_06020"/>
<dbReference type="SMART" id="SM00235">
    <property type="entry name" value="ZnMc"/>
    <property type="match status" value="1"/>
</dbReference>
<dbReference type="GO" id="GO:0006508">
    <property type="term" value="P:proteolysis"/>
    <property type="evidence" value="ECO:0007669"/>
    <property type="project" value="UniProtKB-KW"/>
</dbReference>
<dbReference type="SUPFAM" id="SSF55486">
    <property type="entry name" value="Metalloproteases ('zincins'), catalytic domain"/>
    <property type="match status" value="1"/>
</dbReference>
<dbReference type="InterPro" id="IPR021190">
    <property type="entry name" value="Pept_M10A"/>
</dbReference>
<dbReference type="PANTHER" id="PTHR10201:SF294">
    <property type="entry name" value="MATRIX METALLOPROTEINASE 16"/>
    <property type="match status" value="1"/>
</dbReference>
<feature type="transmembrane region" description="Helical" evidence="5">
    <location>
        <begin position="196"/>
        <end position="217"/>
    </location>
</feature>
<dbReference type="InterPro" id="IPR001818">
    <property type="entry name" value="Pept_M10_metallopeptidase"/>
</dbReference>
<evidence type="ECO:0000313" key="8">
    <source>
        <dbReference type="Proteomes" id="UP001182908"/>
    </source>
</evidence>
<sequence>MSRTNLAIKVLIVIILLALAFEGMRHTDNNEPVILSQPWDHRPITVYIDDTDVPEHYSPTYKEDVLNAIKYWENGGNGQLGFQPEFQVLDTDNADILIMWVDNLEKDAGSADGIAGFTRPYIVNGQFERVDIVLEAGNYEGYAWRQYGDSSMEDIAAHEIGHALGLGHSNDRNDIMYPKYDRRDNLNPLLFNSTRYVLLALLIVAALIVSYHGTGWLRYKKQRKKLEDEVFSNPEGEKKNE</sequence>
<feature type="domain" description="Peptidase metallopeptidase" evidence="6">
    <location>
        <begin position="35"/>
        <end position="193"/>
    </location>
</feature>
<dbReference type="GO" id="GO:0030198">
    <property type="term" value="P:extracellular matrix organization"/>
    <property type="evidence" value="ECO:0007669"/>
    <property type="project" value="TreeGrafter"/>
</dbReference>
<keyword evidence="5" id="KW-0472">Membrane</keyword>
<keyword evidence="8" id="KW-1185">Reference proteome</keyword>
<reference evidence="7 8" key="1">
    <citation type="submission" date="2023-08" db="EMBL/GenBank/DDBJ databases">
        <title>Methanolobus mangrovi sp. nov. and Methanolobus sediminis sp. nov, two novel methylotrophic methanogens isolated from mangrove sediments in China.</title>
        <authorList>
            <person name="Zhou J."/>
        </authorList>
    </citation>
    <scope>NUCLEOTIDE SEQUENCE [LARGE SCALE GENOMIC DNA]</scope>
    <source>
        <strain evidence="7 8">FTZ6</strain>
    </source>
</reference>
<dbReference type="GeneID" id="84232255"/>
<dbReference type="GO" id="GO:0008270">
    <property type="term" value="F:zinc ion binding"/>
    <property type="evidence" value="ECO:0007669"/>
    <property type="project" value="InterPro"/>
</dbReference>
<keyword evidence="3 7" id="KW-0378">Hydrolase</keyword>